<dbReference type="PRINTS" id="PR00050">
    <property type="entry name" value="COLDSHOCK"/>
</dbReference>
<feature type="domain" description="CSD" evidence="3">
    <location>
        <begin position="12"/>
        <end position="74"/>
    </location>
</feature>
<evidence type="ECO:0000259" key="3">
    <source>
        <dbReference type="PROSITE" id="PS51857"/>
    </source>
</evidence>
<sequence>MGSEPRPDPPRSSRGTVKFFDERKNYGFIEPEDEEEDRFVHASQVESETLEEGDIVEFDPERGDRGPKAINVRKVR</sequence>
<dbReference type="CDD" id="cd04458">
    <property type="entry name" value="CSP_CDS"/>
    <property type="match status" value="1"/>
</dbReference>
<dbReference type="SUPFAM" id="SSF50249">
    <property type="entry name" value="Nucleic acid-binding proteins"/>
    <property type="match status" value="1"/>
</dbReference>
<evidence type="ECO:0000313" key="4">
    <source>
        <dbReference type="EMBL" id="KXA91857.1"/>
    </source>
</evidence>
<dbReference type="GO" id="GO:0005737">
    <property type="term" value="C:cytoplasm"/>
    <property type="evidence" value="ECO:0007669"/>
    <property type="project" value="UniProtKB-SubCell"/>
</dbReference>
<gene>
    <name evidence="4" type="ORF">AKJ63_00655</name>
</gene>
<dbReference type="Proteomes" id="UP000070195">
    <property type="component" value="Unassembled WGS sequence"/>
</dbReference>
<dbReference type="GO" id="GO:0003676">
    <property type="term" value="F:nucleic acid binding"/>
    <property type="evidence" value="ECO:0007669"/>
    <property type="project" value="InterPro"/>
</dbReference>
<name>A0A133UCC9_9EURY</name>
<dbReference type="EMBL" id="LHXM01000009">
    <property type="protein sequence ID" value="KXA91857.1"/>
    <property type="molecule type" value="Genomic_DNA"/>
</dbReference>
<dbReference type="PANTHER" id="PTHR11544">
    <property type="entry name" value="COLD SHOCK DOMAIN CONTAINING PROTEINS"/>
    <property type="match status" value="1"/>
</dbReference>
<dbReference type="InterPro" id="IPR002059">
    <property type="entry name" value="CSP_DNA-bd"/>
</dbReference>
<dbReference type="InterPro" id="IPR011129">
    <property type="entry name" value="CSD"/>
</dbReference>
<dbReference type="PIRSF" id="PIRSF002599">
    <property type="entry name" value="Cold_shock_A"/>
    <property type="match status" value="1"/>
</dbReference>
<proteinExistence type="predicted"/>
<organism evidence="4 5">
    <name type="scientific">candidate division MSBL1 archaeon SCGC-AAA259D18</name>
    <dbReference type="NCBI Taxonomy" id="1698262"/>
    <lineage>
        <taxon>Archaea</taxon>
        <taxon>Methanobacteriati</taxon>
        <taxon>Methanobacteriota</taxon>
        <taxon>candidate division MSBL1</taxon>
    </lineage>
</organism>
<keyword evidence="5" id="KW-1185">Reference proteome</keyword>
<evidence type="ECO:0000256" key="1">
    <source>
        <dbReference type="ARBA" id="ARBA00004496"/>
    </source>
</evidence>
<accession>A0A133UCC9</accession>
<comment type="subcellular location">
    <subcellularLocation>
        <location evidence="1">Cytoplasm</location>
    </subcellularLocation>
</comment>
<evidence type="ECO:0000313" key="5">
    <source>
        <dbReference type="Proteomes" id="UP000070195"/>
    </source>
</evidence>
<dbReference type="PROSITE" id="PS51857">
    <property type="entry name" value="CSD_2"/>
    <property type="match status" value="1"/>
</dbReference>
<dbReference type="Pfam" id="PF00313">
    <property type="entry name" value="CSD"/>
    <property type="match status" value="1"/>
</dbReference>
<dbReference type="SMART" id="SM00357">
    <property type="entry name" value="CSP"/>
    <property type="match status" value="1"/>
</dbReference>
<evidence type="ECO:0000256" key="2">
    <source>
        <dbReference type="ARBA" id="ARBA00022490"/>
    </source>
</evidence>
<keyword evidence="2" id="KW-0963">Cytoplasm</keyword>
<reference evidence="4 5" key="1">
    <citation type="journal article" date="2016" name="Sci. Rep.">
        <title>Metabolic traits of an uncultured archaeal lineage -MSBL1- from brine pools of the Red Sea.</title>
        <authorList>
            <person name="Mwirichia R."/>
            <person name="Alam I."/>
            <person name="Rashid M."/>
            <person name="Vinu M."/>
            <person name="Ba-Alawi W."/>
            <person name="Anthony Kamau A."/>
            <person name="Kamanda Ngugi D."/>
            <person name="Goker M."/>
            <person name="Klenk H.P."/>
            <person name="Bajic V."/>
            <person name="Stingl U."/>
        </authorList>
    </citation>
    <scope>NUCLEOTIDE SEQUENCE [LARGE SCALE GENOMIC DNA]</scope>
    <source>
        <strain evidence="4">SCGC-AAA259D18</strain>
    </source>
</reference>
<dbReference type="InterPro" id="IPR012340">
    <property type="entry name" value="NA-bd_OB-fold"/>
</dbReference>
<dbReference type="InterPro" id="IPR012156">
    <property type="entry name" value="Cold_shock_CspA"/>
</dbReference>
<protein>
    <recommendedName>
        <fullName evidence="3">CSD domain-containing protein</fullName>
    </recommendedName>
</protein>
<dbReference type="InterPro" id="IPR050181">
    <property type="entry name" value="Cold_shock_domain"/>
</dbReference>
<dbReference type="AlphaFoldDB" id="A0A133UCC9"/>
<dbReference type="Gene3D" id="2.40.50.140">
    <property type="entry name" value="Nucleic acid-binding proteins"/>
    <property type="match status" value="1"/>
</dbReference>
<comment type="caution">
    <text evidence="4">The sequence shown here is derived from an EMBL/GenBank/DDBJ whole genome shotgun (WGS) entry which is preliminary data.</text>
</comment>